<feature type="region of interest" description="Disordered" evidence="3">
    <location>
        <begin position="214"/>
        <end position="297"/>
    </location>
</feature>
<dbReference type="GeneID" id="94195988"/>
<feature type="compositionally biased region" description="Basic and acidic residues" evidence="3">
    <location>
        <begin position="12"/>
        <end position="28"/>
    </location>
</feature>
<evidence type="ECO:0000313" key="5">
    <source>
        <dbReference type="EMBL" id="GIX64507.1"/>
    </source>
</evidence>
<dbReference type="GO" id="GO:0006366">
    <property type="term" value="P:transcription by RNA polymerase II"/>
    <property type="evidence" value="ECO:0007669"/>
    <property type="project" value="TreeGrafter"/>
</dbReference>
<dbReference type="PANTHER" id="PTHR21680:SF0">
    <property type="entry name" value="COILED-COIL DOMAIN-CONTAINING PROTEIN 124"/>
    <property type="match status" value="1"/>
</dbReference>
<dbReference type="RefSeq" id="XP_067716576.1">
    <property type="nucleotide sequence ID" value="XM_067860475.1"/>
</dbReference>
<evidence type="ECO:0000259" key="4">
    <source>
        <dbReference type="Pfam" id="PF06244"/>
    </source>
</evidence>
<feature type="domain" description="Coiled-coil" evidence="4">
    <location>
        <begin position="143"/>
        <end position="210"/>
    </location>
</feature>
<dbReference type="Proteomes" id="UP001497744">
    <property type="component" value="Unassembled WGS sequence"/>
</dbReference>
<dbReference type="Pfam" id="PF06244">
    <property type="entry name" value="Ccdc124"/>
    <property type="match status" value="1"/>
</dbReference>
<proteinExistence type="inferred from homology"/>
<feature type="region of interest" description="Disordered" evidence="3">
    <location>
        <begin position="1"/>
        <end position="28"/>
    </location>
</feature>
<keyword evidence="6" id="KW-1185">Reference proteome</keyword>
<reference evidence="5 6" key="1">
    <citation type="submission" date="2021-06" db="EMBL/GenBank/DDBJ databases">
        <title>Genome sequence of Babesia caballi.</title>
        <authorList>
            <person name="Yamagishi J."/>
            <person name="Kidaka T."/>
            <person name="Ochi A."/>
        </authorList>
    </citation>
    <scope>NUCLEOTIDE SEQUENCE [LARGE SCALE GENOMIC DNA]</scope>
    <source>
        <strain evidence="5">USDA-D6B2</strain>
    </source>
</reference>
<dbReference type="GO" id="GO:0005634">
    <property type="term" value="C:nucleus"/>
    <property type="evidence" value="ECO:0007669"/>
    <property type="project" value="TreeGrafter"/>
</dbReference>
<dbReference type="EMBL" id="BPLF01000003">
    <property type="protein sequence ID" value="GIX64507.1"/>
    <property type="molecule type" value="Genomic_DNA"/>
</dbReference>
<evidence type="ECO:0000256" key="1">
    <source>
        <dbReference type="ARBA" id="ARBA00008296"/>
    </source>
</evidence>
<comment type="similarity">
    <text evidence="1">Belongs to the CCDC124 family.</text>
</comment>
<dbReference type="InterPro" id="IPR010422">
    <property type="entry name" value="Ccdc124/Oxs1"/>
</dbReference>
<protein>
    <submittedName>
        <fullName evidence="5">DUF1014 domain-containing protein</fullName>
    </submittedName>
</protein>
<accession>A0AAV4LWB5</accession>
<dbReference type="GO" id="GO:0003713">
    <property type="term" value="F:transcription coactivator activity"/>
    <property type="evidence" value="ECO:0007669"/>
    <property type="project" value="TreeGrafter"/>
</dbReference>
<gene>
    <name evidence="5" type="ORF">BcabD6B2_39420</name>
</gene>
<feature type="compositionally biased region" description="Low complexity" evidence="3">
    <location>
        <begin position="281"/>
        <end position="295"/>
    </location>
</feature>
<dbReference type="PANTHER" id="PTHR21680">
    <property type="entry name" value="COILED-COIL DOMAIN-CONTAINING PROTEIN 124"/>
    <property type="match status" value="1"/>
</dbReference>
<feature type="compositionally biased region" description="Basic residues" evidence="3">
    <location>
        <begin position="256"/>
        <end position="267"/>
    </location>
</feature>
<name>A0AAV4LWB5_BABCB</name>
<evidence type="ECO:0000313" key="6">
    <source>
        <dbReference type="Proteomes" id="UP001497744"/>
    </source>
</evidence>
<keyword evidence="2" id="KW-0175">Coiled coil</keyword>
<organism evidence="5 6">
    <name type="scientific">Babesia caballi</name>
    <dbReference type="NCBI Taxonomy" id="5871"/>
    <lineage>
        <taxon>Eukaryota</taxon>
        <taxon>Sar</taxon>
        <taxon>Alveolata</taxon>
        <taxon>Apicomplexa</taxon>
        <taxon>Aconoidasida</taxon>
        <taxon>Piroplasmida</taxon>
        <taxon>Babesiidae</taxon>
        <taxon>Babesia</taxon>
    </lineage>
</organism>
<comment type="caution">
    <text evidence="5">The sequence shown here is derived from an EMBL/GenBank/DDBJ whole genome shotgun (WGS) entry which is preliminary data.</text>
</comment>
<evidence type="ECO:0000256" key="2">
    <source>
        <dbReference type="ARBA" id="ARBA00023054"/>
    </source>
</evidence>
<evidence type="ECO:0000256" key="3">
    <source>
        <dbReference type="SAM" id="MobiDB-lite"/>
    </source>
</evidence>
<sequence>MPRMSGINSKALEAKQRKKEQREALERKQEAEALEKYWQDNDKLVLAKQERKLEAQRKQQEKLQRKQELRQLIEKEESELVSNKASVRGAAVPKMTRAEILRMQALQAEARAKEAASAEENTYCDVMRANLNHENMRERLLLEEQNIDLVKASGLDEVLDALSIVPKVDANAEKRVKAAYDAYEERKMAELKLEYPNLKYSQYKDMIFKAPARPAARRQDPAVAHCAGRRHPPPRRPPAPRQQGRAARALGEHPLAGRRRALARRPGRLLSPGDPARRPLQRAAAAPRAPATVRPNQERRVPALQPHRTEQLKVTEFAFARASLLRHGLPRGLRAALADGGPREKVPLREQLPGDAERCDPVARRGALGDRAVAEEPAQPLHGVLEVLELQAEGGAGLLQLGAVPPPGELRVAERPLDAVHAHAEVQVVGAVVFLVAPGVLAAALDLEVEVHLDVAQQQTKVRRVAAHRRRVRQHHVGALFLRDREAVDGQRGRELPAGCVEALRVVHRDSHVLQNVLSQRVPDDELEHHAPLGGVEPDLDAVVLLLVGEGHVPGRGHRQVLRQVSPDLRREDVLARIAFLHERARVYQVGHLRLALLPLRGGRLAGLLVLHADHRVAHRVVPPLVHDTFLQHPAQLVHAAALRHGAHDVAELTGGLGVGYPPQHRVAIGVLRHGELHPAIALPHPLLKPHERARQVGPLPELVLGVLEARQHQHGHGILERRAVAHDLVERLHAVVAHRRVLQEQPVVNEAHVRLGRLGLVHVVAQELQHLRVQIGVLAVLDEVAQVLHPRLVRLRHALHDVRRHVDHLPLDLLVLGVPEPAREELEDRGVLLREGHAQRLERLRDRAQVAPRHALRLLQQPLDGVGAARLHQRDHGEGRDVAVGGLEEGFELLVQRADDQRKRRSHQARLAHRHEVQRHVLTGEEAVQHRNDRLEVEGEVLHVALPPVVRQRERHHRLERLHLDRELVVLVPRPDQLDALLPHQPEVGHRQPDQKALRVPRHRLLPQRRHQLRQQVLVVEPRQVQHHGPVELHHGVAAREAGRRLAHPASDQLRHLREEPYAAQQRRGADVRVLVDQRRLDVALHLRGHVALDDQAHGPDRVRPVDDVRRVDVLRQRARHDENLRLVHADGLDEQIHQPSQPQVLGLEEPRRSEKNVRRLRLRERVLHVVEQAEYFGERCDALAVADGHLREDLGFLQDCVFVVGDAGHRLVRSPVIPGLHFVCSYCASARLVSAVRSAPVAWPGVRPRDHTGVSATFALANWLFWDYLLCRTGISSCIPAFWSGVFLRHGPRSAPPLPCFRPSYPSQTQYTINPIPIYRSTPQNAHNCTPVTVFRSMLAGPSKGPVAHPQRNDTST</sequence>
<dbReference type="InterPro" id="IPR054414">
    <property type="entry name" value="Ccdc124/Oxs1_C"/>
</dbReference>